<protein>
    <submittedName>
        <fullName evidence="1">Bacterial transcriptional activator domain-containing protein</fullName>
    </submittedName>
</protein>
<gene>
    <name evidence="1" type="ORF">WKI67_05740</name>
</gene>
<reference evidence="1" key="1">
    <citation type="submission" date="2024-03" db="EMBL/GenBank/DDBJ databases">
        <title>Novel Streptomyces species of biotechnological and ecological value are a feature of Machair soil.</title>
        <authorList>
            <person name="Prole J.R."/>
            <person name="Goodfellow M."/>
            <person name="Allenby N."/>
            <person name="Ward A.C."/>
        </authorList>
    </citation>
    <scope>NUCLEOTIDE SEQUENCE</scope>
    <source>
        <strain evidence="1">MS2.AVA.5</strain>
    </source>
</reference>
<sequence>MLIRLIGLVTIEHEGLAPLHVSGGQAQAVLARLVLERESGTVREHLADTLWPEGLPDTWASALRGVVSRVRAHLASPLQRPGETPLVSQSGRYLLRLPEGAAVDVEAAEQAVAQAEAALAAGGHALAQRLSAGAVAQLRGSFLPAQEGEWAGGVRERLEDLRLRALELASLSAVGLGEEHPALRYAEEAVRHAPLRESAHRCRMTAHAAAGNRADALRAYHRLREVLAEELGIDPAAETQAAYLELLRSGRPAVPRRRPTACRAGGTVLDPVLLGAFEALPRPPGSPPRRAA</sequence>
<dbReference type="EMBL" id="JBBKAJ010000022">
    <property type="protein sequence ID" value="MEJ8632891.1"/>
    <property type="molecule type" value="Genomic_DNA"/>
</dbReference>
<organism evidence="1 2">
    <name type="scientific">Streptomyces achmelvichensis</name>
    <dbReference type="NCBI Taxonomy" id="3134111"/>
    <lineage>
        <taxon>Bacteria</taxon>
        <taxon>Bacillati</taxon>
        <taxon>Actinomycetota</taxon>
        <taxon>Actinomycetes</taxon>
        <taxon>Kitasatosporales</taxon>
        <taxon>Streptomycetaceae</taxon>
        <taxon>Streptomyces</taxon>
    </lineage>
</organism>
<evidence type="ECO:0000313" key="2">
    <source>
        <dbReference type="Proteomes" id="UP001377168"/>
    </source>
</evidence>
<keyword evidence="2" id="KW-1185">Reference proteome</keyword>
<accession>A0ACC6PNE1</accession>
<proteinExistence type="predicted"/>
<name>A0ACC6PNE1_9ACTN</name>
<evidence type="ECO:0000313" key="1">
    <source>
        <dbReference type="EMBL" id="MEJ8632891.1"/>
    </source>
</evidence>
<comment type="caution">
    <text evidence="1">The sequence shown here is derived from an EMBL/GenBank/DDBJ whole genome shotgun (WGS) entry which is preliminary data.</text>
</comment>
<dbReference type="Proteomes" id="UP001377168">
    <property type="component" value="Unassembled WGS sequence"/>
</dbReference>